<evidence type="ECO:0000313" key="4">
    <source>
        <dbReference type="Proteomes" id="UP001497644"/>
    </source>
</evidence>
<evidence type="ECO:0000259" key="2">
    <source>
        <dbReference type="Pfam" id="PF15866"/>
    </source>
</evidence>
<feature type="compositionally biased region" description="Acidic residues" evidence="1">
    <location>
        <begin position="55"/>
        <end position="74"/>
    </location>
</feature>
<dbReference type="AlphaFoldDB" id="A0AAV2PDQ3"/>
<sequence length="481" mass="54516">MFREQTDNERVDYKGKADGHAINNHRKELNYSHLEWKCSDNNNRMQKRKELSSEITEDEAEDVEQVIDEDEEGGADAQRINTNERKAEKNEQEDAQIGECAICHIIINDINFSESVVDSKQNPRESYLLCQRCVRKFSVQSEHFQSRRSHTSFSQNRDHSDRVLPRRMYDRPIVMYLQPPSSHSGLKSRRNRWACNLNRTMLEATDDESDTISYAVVDHDRENLQRREQTKSYERQCQQQHGYRNLTMTKRSDATDRYASETKVKSSSLASSVECSRRPIRCPRLDCSINVAFSALTHHFLFDHPEVPILSVEPGAESTLIVSYGALSCNSSRCLALLLVSGKLSDSTARLFGGNQINPKYRNRLPLPVLAARLHGNNYACCEEVHAGGEGQCEKDVIIAWVAGLDVGDTVDRLRCSIQAVDSIENRGLRSLTYTGPVTSLRAAQRPRDVFLAGDCIVLHEGLISHITFGCTSLNVNVIVH</sequence>
<dbReference type="InterPro" id="IPR031732">
    <property type="entry name" value="DUF4729"/>
</dbReference>
<keyword evidence="4" id="KW-1185">Reference proteome</keyword>
<feature type="region of interest" description="Disordered" evidence="1">
    <location>
        <begin position="47"/>
        <end position="93"/>
    </location>
</feature>
<gene>
    <name evidence="3" type="ORF">LPLAT_LOCUS14577</name>
</gene>
<feature type="compositionally biased region" description="Basic and acidic residues" evidence="1">
    <location>
        <begin position="82"/>
        <end position="92"/>
    </location>
</feature>
<accession>A0AAV2PDQ3</accession>
<name>A0AAV2PDQ3_9HYME</name>
<dbReference type="Pfam" id="PF15866">
    <property type="entry name" value="DUF4729"/>
    <property type="match status" value="1"/>
</dbReference>
<protein>
    <recommendedName>
        <fullName evidence="2">DUF4729 domain-containing protein</fullName>
    </recommendedName>
</protein>
<proteinExistence type="predicted"/>
<evidence type="ECO:0000313" key="3">
    <source>
        <dbReference type="EMBL" id="CAL1689710.1"/>
    </source>
</evidence>
<feature type="domain" description="DUF4729" evidence="2">
    <location>
        <begin position="281"/>
        <end position="468"/>
    </location>
</feature>
<reference evidence="3" key="1">
    <citation type="submission" date="2024-04" db="EMBL/GenBank/DDBJ databases">
        <authorList>
            <consortium name="Molecular Ecology Group"/>
        </authorList>
    </citation>
    <scope>NUCLEOTIDE SEQUENCE</scope>
</reference>
<dbReference type="EMBL" id="OZ034832">
    <property type="protein sequence ID" value="CAL1689710.1"/>
    <property type="molecule type" value="Genomic_DNA"/>
</dbReference>
<evidence type="ECO:0000256" key="1">
    <source>
        <dbReference type="SAM" id="MobiDB-lite"/>
    </source>
</evidence>
<organism evidence="3 4">
    <name type="scientific">Lasius platythorax</name>
    <dbReference type="NCBI Taxonomy" id="488582"/>
    <lineage>
        <taxon>Eukaryota</taxon>
        <taxon>Metazoa</taxon>
        <taxon>Ecdysozoa</taxon>
        <taxon>Arthropoda</taxon>
        <taxon>Hexapoda</taxon>
        <taxon>Insecta</taxon>
        <taxon>Pterygota</taxon>
        <taxon>Neoptera</taxon>
        <taxon>Endopterygota</taxon>
        <taxon>Hymenoptera</taxon>
        <taxon>Apocrita</taxon>
        <taxon>Aculeata</taxon>
        <taxon>Formicoidea</taxon>
        <taxon>Formicidae</taxon>
        <taxon>Formicinae</taxon>
        <taxon>Lasius</taxon>
        <taxon>Lasius</taxon>
    </lineage>
</organism>
<dbReference type="Proteomes" id="UP001497644">
    <property type="component" value="Chromosome 9"/>
</dbReference>